<dbReference type="CDD" id="cd00118">
    <property type="entry name" value="LysM"/>
    <property type="match status" value="1"/>
</dbReference>
<comment type="similarity">
    <text evidence="2">Belongs to the peptidase C40 family.</text>
</comment>
<keyword evidence="5 11" id="KW-0732">Signal</keyword>
<dbReference type="PANTHER" id="PTHR47053:SF1">
    <property type="entry name" value="MUREIN DD-ENDOPEPTIDASE MEPH-RELATED"/>
    <property type="match status" value="1"/>
</dbReference>
<dbReference type="Gene3D" id="3.90.1720.10">
    <property type="entry name" value="endopeptidase domain like (from Nostoc punctiforme)"/>
    <property type="match status" value="1"/>
</dbReference>
<gene>
    <name evidence="15" type="ORF">O3V59_00075</name>
</gene>
<dbReference type="GO" id="GO:0006508">
    <property type="term" value="P:proteolysis"/>
    <property type="evidence" value="ECO:0007669"/>
    <property type="project" value="UniProtKB-KW"/>
</dbReference>
<evidence type="ECO:0000256" key="1">
    <source>
        <dbReference type="ARBA" id="ARBA00003740"/>
    </source>
</evidence>
<keyword evidence="7" id="KW-0378">Hydrolase</keyword>
<keyword evidence="8" id="KW-0788">Thiol protease</keyword>
<keyword evidence="16" id="KW-1185">Reference proteome</keyword>
<dbReference type="InterPro" id="IPR018392">
    <property type="entry name" value="LysM"/>
</dbReference>
<evidence type="ECO:0000256" key="2">
    <source>
        <dbReference type="ARBA" id="ARBA00007074"/>
    </source>
</evidence>
<dbReference type="SUPFAM" id="SSF54106">
    <property type="entry name" value="LysM domain"/>
    <property type="match status" value="1"/>
</dbReference>
<dbReference type="PROSITE" id="PS51781">
    <property type="entry name" value="SH3B"/>
    <property type="match status" value="1"/>
</dbReference>
<dbReference type="EMBL" id="JAPYYP010000001">
    <property type="protein sequence ID" value="MDA5106745.1"/>
    <property type="molecule type" value="Genomic_DNA"/>
</dbReference>
<evidence type="ECO:0000256" key="10">
    <source>
        <dbReference type="SAM" id="MobiDB-lite"/>
    </source>
</evidence>
<comment type="caution">
    <text evidence="15">The sequence shown here is derived from an EMBL/GenBank/DDBJ whole genome shotgun (WGS) entry which is preliminary data.</text>
</comment>
<dbReference type="PROSITE" id="PS51782">
    <property type="entry name" value="LYSM"/>
    <property type="match status" value="1"/>
</dbReference>
<dbReference type="RefSeq" id="WP_271139184.1">
    <property type="nucleotide sequence ID" value="NZ_JAPYYP010000001.1"/>
</dbReference>
<dbReference type="InterPro" id="IPR000064">
    <property type="entry name" value="NLP_P60_dom"/>
</dbReference>
<feature type="signal peptide" evidence="11">
    <location>
        <begin position="1"/>
        <end position="26"/>
    </location>
</feature>
<evidence type="ECO:0000313" key="15">
    <source>
        <dbReference type="EMBL" id="MDA5106745.1"/>
    </source>
</evidence>
<dbReference type="Gene3D" id="2.30.30.40">
    <property type="entry name" value="SH3 Domains"/>
    <property type="match status" value="1"/>
</dbReference>
<evidence type="ECO:0000259" key="14">
    <source>
        <dbReference type="PROSITE" id="PS51935"/>
    </source>
</evidence>
<dbReference type="SMART" id="SM00257">
    <property type="entry name" value="LysM"/>
    <property type="match status" value="1"/>
</dbReference>
<organism evidence="15 16">
    <name type="scientific">Brevibacillus thermoruber</name>
    <dbReference type="NCBI Taxonomy" id="33942"/>
    <lineage>
        <taxon>Bacteria</taxon>
        <taxon>Bacillati</taxon>
        <taxon>Bacillota</taxon>
        <taxon>Bacilli</taxon>
        <taxon>Bacillales</taxon>
        <taxon>Paenibacillaceae</taxon>
        <taxon>Brevibacillus</taxon>
    </lineage>
</organism>
<evidence type="ECO:0000256" key="4">
    <source>
        <dbReference type="ARBA" id="ARBA00022670"/>
    </source>
</evidence>
<protein>
    <recommendedName>
        <fullName evidence="3">Probable endopeptidase p60</fullName>
    </recommendedName>
    <alternativeName>
        <fullName evidence="9">Invasion-associated protein p60</fullName>
    </alternativeName>
</protein>
<evidence type="ECO:0000259" key="12">
    <source>
        <dbReference type="PROSITE" id="PS51781"/>
    </source>
</evidence>
<reference evidence="15" key="1">
    <citation type="submission" date="2022-12" db="EMBL/GenBank/DDBJ databases">
        <title>Draft genome sequence of the thermophilic strain Brevibacillus thermoruber HT42, isolated from Los Humeros, Puebla, Mexico, with biotechnological potential.</title>
        <authorList>
            <person name="Lara Sanchez J."/>
            <person name="Solis Palacios R."/>
            <person name="Bustos Baena A.S."/>
            <person name="Ruz Baez A.E."/>
            <person name="Espinosa Luna G."/>
            <person name="Oliart Ros R.M."/>
        </authorList>
    </citation>
    <scope>NUCLEOTIDE SEQUENCE</scope>
    <source>
        <strain evidence="15">HT42</strain>
    </source>
</reference>
<evidence type="ECO:0000256" key="9">
    <source>
        <dbReference type="ARBA" id="ARBA00032855"/>
    </source>
</evidence>
<evidence type="ECO:0000256" key="11">
    <source>
        <dbReference type="SAM" id="SignalP"/>
    </source>
</evidence>
<dbReference type="PANTHER" id="PTHR47053">
    <property type="entry name" value="MUREIN DD-ENDOPEPTIDASE MEPH-RELATED"/>
    <property type="match status" value="1"/>
</dbReference>
<dbReference type="Proteomes" id="UP001151071">
    <property type="component" value="Unassembled WGS sequence"/>
</dbReference>
<dbReference type="Pfam" id="PF01476">
    <property type="entry name" value="LysM"/>
    <property type="match status" value="1"/>
</dbReference>
<feature type="chain" id="PRO_5040909498" description="Probable endopeptidase p60" evidence="11">
    <location>
        <begin position="27"/>
        <end position="313"/>
    </location>
</feature>
<keyword evidence="4" id="KW-0645">Protease</keyword>
<dbReference type="Pfam" id="PF08239">
    <property type="entry name" value="SH3_3"/>
    <property type="match status" value="1"/>
</dbReference>
<dbReference type="AlphaFoldDB" id="A0A9X3Z1M2"/>
<evidence type="ECO:0000313" key="16">
    <source>
        <dbReference type="Proteomes" id="UP001151071"/>
    </source>
</evidence>
<dbReference type="GO" id="GO:0008234">
    <property type="term" value="F:cysteine-type peptidase activity"/>
    <property type="evidence" value="ECO:0007669"/>
    <property type="project" value="UniProtKB-KW"/>
</dbReference>
<feature type="region of interest" description="Disordered" evidence="10">
    <location>
        <begin position="80"/>
        <end position="108"/>
    </location>
</feature>
<keyword evidence="6" id="KW-0677">Repeat</keyword>
<evidence type="ECO:0000256" key="6">
    <source>
        <dbReference type="ARBA" id="ARBA00022737"/>
    </source>
</evidence>
<dbReference type="InterPro" id="IPR036779">
    <property type="entry name" value="LysM_dom_sf"/>
</dbReference>
<name>A0A9X3Z1M2_9BACL</name>
<evidence type="ECO:0000256" key="7">
    <source>
        <dbReference type="ARBA" id="ARBA00022801"/>
    </source>
</evidence>
<comment type="function">
    <text evidence="1">This major extracellular protein may be involved in the invasion of non-professional phagocytic cells by Listeria.</text>
</comment>
<dbReference type="Gene3D" id="3.10.350.10">
    <property type="entry name" value="LysM domain"/>
    <property type="match status" value="1"/>
</dbReference>
<sequence length="313" mass="33522">MKPTARFFTILSFLALTPAAAIPAAAQESPSVYVVAAGDTLSKIAREHRTTVQALMKTNSLTSDRLAIGQKLNLPIPETARAETPAPQPSDVPPASGSDASVRPPDIAGSRSMTVAADVLNVRQTPSLDGAIVGKLPFGAVVQILEPGTEWSKIAYGSTEAYVFTSFLSDTAAPAPSASLPVFSTDTRGAERLQAIVQPLLKTPYVYGGTTPDGFDCSGFTAYVFHQLGVTLPRTSEEQFAGGQAVPLEQAMPGDLLFYDSLNKGRVSHVALYMGNGLIVHANGNEVRYEKVENMHKLYPFYGVKRYLTEWVE</sequence>
<dbReference type="InterPro" id="IPR003646">
    <property type="entry name" value="SH3-like_bac-type"/>
</dbReference>
<dbReference type="InterPro" id="IPR038765">
    <property type="entry name" value="Papain-like_cys_pep_sf"/>
</dbReference>
<dbReference type="SUPFAM" id="SSF54001">
    <property type="entry name" value="Cysteine proteinases"/>
    <property type="match status" value="1"/>
</dbReference>
<evidence type="ECO:0000256" key="8">
    <source>
        <dbReference type="ARBA" id="ARBA00022807"/>
    </source>
</evidence>
<dbReference type="SMART" id="SM00287">
    <property type="entry name" value="SH3b"/>
    <property type="match status" value="1"/>
</dbReference>
<dbReference type="InterPro" id="IPR051202">
    <property type="entry name" value="Peptidase_C40"/>
</dbReference>
<feature type="domain" description="NlpC/P60" evidence="14">
    <location>
        <begin position="187"/>
        <end position="308"/>
    </location>
</feature>
<accession>A0A9X3Z1M2</accession>
<evidence type="ECO:0000256" key="3">
    <source>
        <dbReference type="ARBA" id="ARBA00013385"/>
    </source>
</evidence>
<dbReference type="Pfam" id="PF00877">
    <property type="entry name" value="NLPC_P60"/>
    <property type="match status" value="1"/>
</dbReference>
<evidence type="ECO:0000256" key="5">
    <source>
        <dbReference type="ARBA" id="ARBA00022729"/>
    </source>
</evidence>
<feature type="domain" description="LysM" evidence="13">
    <location>
        <begin position="31"/>
        <end position="74"/>
    </location>
</feature>
<proteinExistence type="inferred from homology"/>
<evidence type="ECO:0000259" key="13">
    <source>
        <dbReference type="PROSITE" id="PS51782"/>
    </source>
</evidence>
<feature type="domain" description="SH3b" evidence="12">
    <location>
        <begin position="110"/>
        <end position="172"/>
    </location>
</feature>
<dbReference type="PROSITE" id="PS51935">
    <property type="entry name" value="NLPC_P60"/>
    <property type="match status" value="1"/>
</dbReference>